<sequence>MFFFNSFYPKHLTTMAVAIASLLHASCLRASVRVRWSSAPARSFSLRSSTPSSARRGGSTLLLLLLLSATLLFSQFLGLLHGIAHAGWPPAMERIAEASFNAALFNYVDGGEVTDVADPAEAANQRSDAGKAVGTQSLEHPKHHHHSCVEYDAASSASGIHVHFFSPPLIPGAQVLALWQAFASWDAPLACHFFSRAPPR</sequence>
<name>A0ABW8Z0U7_9BURK</name>
<reference evidence="2 3" key="1">
    <citation type="journal article" date="2024" name="Chem. Sci.">
        <title>Discovery of megapolipeptins by genome mining of a Burkholderiales bacteria collection.</title>
        <authorList>
            <person name="Paulo B.S."/>
            <person name="Recchia M.J.J."/>
            <person name="Lee S."/>
            <person name="Fergusson C.H."/>
            <person name="Romanowski S.B."/>
            <person name="Hernandez A."/>
            <person name="Krull N."/>
            <person name="Liu D.Y."/>
            <person name="Cavanagh H."/>
            <person name="Bos A."/>
            <person name="Gray C.A."/>
            <person name="Murphy B.T."/>
            <person name="Linington R.G."/>
            <person name="Eustaquio A.S."/>
        </authorList>
    </citation>
    <scope>NUCLEOTIDE SEQUENCE [LARGE SCALE GENOMIC DNA]</scope>
    <source>
        <strain evidence="2 3">RL21-008-BIB-B</strain>
    </source>
</reference>
<evidence type="ECO:0000256" key="1">
    <source>
        <dbReference type="SAM" id="Phobius"/>
    </source>
</evidence>
<protein>
    <submittedName>
        <fullName evidence="2">Uncharacterized protein</fullName>
    </submittedName>
</protein>
<dbReference type="RefSeq" id="WP_408164650.1">
    <property type="nucleotide sequence ID" value="NZ_JAQQFR010000001.1"/>
</dbReference>
<evidence type="ECO:0000313" key="2">
    <source>
        <dbReference type="EMBL" id="MFL9876791.1"/>
    </source>
</evidence>
<proteinExistence type="predicted"/>
<accession>A0ABW8Z0U7</accession>
<keyword evidence="1" id="KW-0812">Transmembrane</keyword>
<keyword evidence="3" id="KW-1185">Reference proteome</keyword>
<dbReference type="Proteomes" id="UP001629214">
    <property type="component" value="Unassembled WGS sequence"/>
</dbReference>
<comment type="caution">
    <text evidence="2">The sequence shown here is derived from an EMBL/GenBank/DDBJ whole genome shotgun (WGS) entry which is preliminary data.</text>
</comment>
<evidence type="ECO:0000313" key="3">
    <source>
        <dbReference type="Proteomes" id="UP001629214"/>
    </source>
</evidence>
<keyword evidence="1" id="KW-0472">Membrane</keyword>
<feature type="transmembrane region" description="Helical" evidence="1">
    <location>
        <begin position="61"/>
        <end position="84"/>
    </location>
</feature>
<keyword evidence="1" id="KW-1133">Transmembrane helix</keyword>
<organism evidence="2 3">
    <name type="scientific">Herbaspirillum rhizosphaerae</name>
    <dbReference type="NCBI Taxonomy" id="346179"/>
    <lineage>
        <taxon>Bacteria</taxon>
        <taxon>Pseudomonadati</taxon>
        <taxon>Pseudomonadota</taxon>
        <taxon>Betaproteobacteria</taxon>
        <taxon>Burkholderiales</taxon>
        <taxon>Oxalobacteraceae</taxon>
        <taxon>Herbaspirillum</taxon>
    </lineage>
</organism>
<gene>
    <name evidence="2" type="ORF">PQR63_00230</name>
</gene>
<dbReference type="EMBL" id="JAQQFR010000001">
    <property type="protein sequence ID" value="MFL9876791.1"/>
    <property type="molecule type" value="Genomic_DNA"/>
</dbReference>